<reference evidence="3" key="1">
    <citation type="journal article" date="2020" name="Nature">
        <title>Giant virus diversity and host interactions through global metagenomics.</title>
        <authorList>
            <person name="Schulz F."/>
            <person name="Roux S."/>
            <person name="Paez-Espino D."/>
            <person name="Jungbluth S."/>
            <person name="Walsh D.A."/>
            <person name="Denef V.J."/>
            <person name="McMahon K.D."/>
            <person name="Konstantinidis K.T."/>
            <person name="Eloe-Fadrosh E.A."/>
            <person name="Kyrpides N.C."/>
            <person name="Woyke T."/>
        </authorList>
    </citation>
    <scope>NUCLEOTIDE SEQUENCE</scope>
    <source>
        <strain evidence="3">GVMAG-M-3300023110-24</strain>
    </source>
</reference>
<dbReference type="InterPro" id="IPR029471">
    <property type="entry name" value="HNH_5"/>
</dbReference>
<dbReference type="Pfam" id="PF14279">
    <property type="entry name" value="HNH_5"/>
    <property type="match status" value="1"/>
</dbReference>
<feature type="region of interest" description="Disordered" evidence="1">
    <location>
        <begin position="1"/>
        <end position="21"/>
    </location>
</feature>
<evidence type="ECO:0000256" key="1">
    <source>
        <dbReference type="SAM" id="MobiDB-lite"/>
    </source>
</evidence>
<accession>A0A6C0CZ16</accession>
<dbReference type="CDD" id="cd00085">
    <property type="entry name" value="HNHc"/>
    <property type="match status" value="1"/>
</dbReference>
<dbReference type="Gene3D" id="1.10.30.50">
    <property type="match status" value="1"/>
</dbReference>
<organism evidence="3">
    <name type="scientific">viral metagenome</name>
    <dbReference type="NCBI Taxonomy" id="1070528"/>
    <lineage>
        <taxon>unclassified sequences</taxon>
        <taxon>metagenomes</taxon>
        <taxon>organismal metagenomes</taxon>
    </lineage>
</organism>
<proteinExistence type="predicted"/>
<dbReference type="EMBL" id="MN739510">
    <property type="protein sequence ID" value="QHT09412.1"/>
    <property type="molecule type" value="Genomic_DNA"/>
</dbReference>
<dbReference type="AlphaFoldDB" id="A0A6C0CZ16"/>
<protein>
    <recommendedName>
        <fullName evidence="2">HNH endonuclease 5 domain-containing protein</fullName>
    </recommendedName>
</protein>
<evidence type="ECO:0000259" key="2">
    <source>
        <dbReference type="Pfam" id="PF14279"/>
    </source>
</evidence>
<evidence type="ECO:0000313" key="3">
    <source>
        <dbReference type="EMBL" id="QHT09412.1"/>
    </source>
</evidence>
<dbReference type="InterPro" id="IPR003615">
    <property type="entry name" value="HNH_nuc"/>
</dbReference>
<sequence>MNSQNKKIKKKDINKPKKRKKTIPVKLKQQLWLNHFGKVFESKCFIDWCDNIINVFDFEAGHDIPESKGGKIDLHNLYPICSKCNKSMGNRFTILSSIDNLNDMDGIWNDFNVSNEICMEILN</sequence>
<name>A0A6C0CZ16_9ZZZZ</name>
<feature type="domain" description="HNH endonuclease 5" evidence="2">
    <location>
        <begin position="49"/>
        <end position="92"/>
    </location>
</feature>